<proteinExistence type="predicted"/>
<protein>
    <submittedName>
        <fullName evidence="1">Transcriptional regulator</fullName>
    </submittedName>
</protein>
<dbReference type="InterPro" id="IPR011051">
    <property type="entry name" value="RmlC_Cupin_sf"/>
</dbReference>
<accession>A0A6I6INS1</accession>
<keyword evidence="2" id="KW-1185">Reference proteome</keyword>
<organism evidence="1 2">
    <name type="scientific">Roseovarius faecimaris</name>
    <dbReference type="NCBI Taxonomy" id="2494550"/>
    <lineage>
        <taxon>Bacteria</taxon>
        <taxon>Pseudomonadati</taxon>
        <taxon>Pseudomonadota</taxon>
        <taxon>Alphaproteobacteria</taxon>
        <taxon>Rhodobacterales</taxon>
        <taxon>Roseobacteraceae</taxon>
        <taxon>Roseovarius</taxon>
    </lineage>
</organism>
<sequence>MTAERRLRTAIDAAEAAYATQVSDPRGRASVARIFAALRGPLHLRGAVPERLPACRYFAQGADASRLPEGPVRSLAHALVGLEPHLHWYRRTGGGAGANEAYPEGHANAMLIGPQGLAEVPGVWLGVSLLAPGVRYPDHDHPPEESYLVFTEGGFWQEGRGWFTPGIGGTFYNRPGILHAMRSGEAPLLAMWALWKDP</sequence>
<dbReference type="GO" id="GO:0047869">
    <property type="term" value="F:dimethylpropiothetin dethiomethylase activity"/>
    <property type="evidence" value="ECO:0007669"/>
    <property type="project" value="InterPro"/>
</dbReference>
<reference evidence="2" key="1">
    <citation type="submission" date="2018-12" db="EMBL/GenBank/DDBJ databases">
        <title>Complete genome sequence of Roseovarius sp. MME-070.</title>
        <authorList>
            <person name="Nam Y.-D."/>
            <person name="Kang J."/>
            <person name="Chung W.-H."/>
            <person name="Park Y.S."/>
        </authorList>
    </citation>
    <scope>NUCLEOTIDE SEQUENCE [LARGE SCALE GENOMIC DNA]</scope>
    <source>
        <strain evidence="2">MME-070</strain>
    </source>
</reference>
<evidence type="ECO:0000313" key="1">
    <source>
        <dbReference type="EMBL" id="QGX98689.1"/>
    </source>
</evidence>
<dbReference type="AlphaFoldDB" id="A0A6I6INS1"/>
<dbReference type="SUPFAM" id="SSF51182">
    <property type="entry name" value="RmlC-like cupins"/>
    <property type="match status" value="1"/>
</dbReference>
<gene>
    <name evidence="1" type="ORF">EI983_10565</name>
</gene>
<evidence type="ECO:0000313" key="2">
    <source>
        <dbReference type="Proteomes" id="UP000428330"/>
    </source>
</evidence>
<dbReference type="OrthoDB" id="9083851at2"/>
<name>A0A6I6INS1_9RHOB</name>
<dbReference type="Gene3D" id="2.60.120.10">
    <property type="entry name" value="Jelly Rolls"/>
    <property type="match status" value="1"/>
</dbReference>
<dbReference type="RefSeq" id="WP_157707373.1">
    <property type="nucleotide sequence ID" value="NZ_CP034348.1"/>
</dbReference>
<dbReference type="InterPro" id="IPR031723">
    <property type="entry name" value="DMSP_lyase"/>
</dbReference>
<dbReference type="EMBL" id="CP034348">
    <property type="protein sequence ID" value="QGX98689.1"/>
    <property type="molecule type" value="Genomic_DNA"/>
</dbReference>
<dbReference type="Pfam" id="PF16867">
    <property type="entry name" value="DMSP_lyase"/>
    <property type="match status" value="1"/>
</dbReference>
<dbReference type="InterPro" id="IPR014710">
    <property type="entry name" value="RmlC-like_jellyroll"/>
</dbReference>
<dbReference type="KEGG" id="rom:EI983_10565"/>
<dbReference type="Proteomes" id="UP000428330">
    <property type="component" value="Chromosome"/>
</dbReference>